<keyword evidence="5 8" id="KW-0479">Metal-binding</keyword>
<dbReference type="GO" id="GO:0004654">
    <property type="term" value="F:polyribonucleotide nucleotidyltransferase activity"/>
    <property type="evidence" value="ECO:0007669"/>
    <property type="project" value="UniProtKB-UniRule"/>
</dbReference>
<feature type="binding site" evidence="8">
    <location>
        <position position="498"/>
    </location>
    <ligand>
        <name>Mg(2+)</name>
        <dbReference type="ChEBI" id="CHEBI:18420"/>
    </ligand>
</feature>
<dbReference type="Proteomes" id="UP000271010">
    <property type="component" value="Unassembled WGS sequence"/>
</dbReference>
<dbReference type="AlphaFoldDB" id="A0A3M9MQ71"/>
<dbReference type="SMART" id="SM00322">
    <property type="entry name" value="KH"/>
    <property type="match status" value="1"/>
</dbReference>
<dbReference type="SUPFAM" id="SSF50249">
    <property type="entry name" value="Nucleic acid-binding proteins"/>
    <property type="match status" value="1"/>
</dbReference>
<dbReference type="EMBL" id="RJJE01000017">
    <property type="protein sequence ID" value="RNI27684.1"/>
    <property type="molecule type" value="Genomic_DNA"/>
</dbReference>
<protein>
    <recommendedName>
        <fullName evidence="8">Polyribonucleotide nucleotidyltransferase</fullName>
        <ecNumber evidence="8">2.7.7.8</ecNumber>
    </recommendedName>
    <alternativeName>
        <fullName evidence="8">Polynucleotide phosphorylase</fullName>
        <shortName evidence="8">PNPase</shortName>
    </alternativeName>
</protein>
<dbReference type="Pfam" id="PF00575">
    <property type="entry name" value="S1"/>
    <property type="match status" value="1"/>
</dbReference>
<dbReference type="InterPro" id="IPR004088">
    <property type="entry name" value="KH_dom_type_1"/>
</dbReference>
<dbReference type="InterPro" id="IPR012340">
    <property type="entry name" value="NA-bd_OB-fold"/>
</dbReference>
<dbReference type="Pfam" id="PF03726">
    <property type="entry name" value="PNPase"/>
    <property type="match status" value="1"/>
</dbReference>
<dbReference type="Pfam" id="PF01138">
    <property type="entry name" value="RNase_PH"/>
    <property type="match status" value="2"/>
</dbReference>
<dbReference type="PROSITE" id="PS50126">
    <property type="entry name" value="S1"/>
    <property type="match status" value="1"/>
</dbReference>
<dbReference type="OrthoDB" id="9804305at2"/>
<sequence length="716" mass="78289">MSYNAINKTIRMANGRDITIETGKLAKQADGSVVVKCGNAMLLATVVSNKEAREGVDFLPLSVDYQEKFASSGKIPGGFLKREARLSDYEILISRLVDRILRPMFPEDYHAETQVIINLISADAEILPDALAALAASAAISVSDIPFNGPISEVRVARIDGEYQINPLLSDLKRADIDLIVGGSADSVAMVEGEMNEVSEAEMLEAIRVAHEAIKGQVQAQIELAQEVGNTTKREYSHETNDLELKELIFKAVYDKAYQVAASGNNVKAERKAAFKAIKEEFVASLPEDHTYDATLIGKYFHDAEKEAVRDVVLKERRRLDGRQLEEIRPIWSEVNYLPSAHGSAIFTRGETQSLTTVTLGTKLDEQMIDGAMFSGYNKFMLHYNFPPFSTGEAKPMRGTGRREVGHGNLAMRSLKKVLPPEDENPYTIRIVSDILESNGSSSMATVCAGTLALMDAGIQISAPVSGIAMGLIMDEETGNFAVLSDILGDEDHLGDMDFKVTGTAKGITACQMDIKVKGLSFEILGQALNQAKNGRLHILGEMTKTIAQPNADFKPHTPRSQNIIIDKEFIGAVIGPGGKVIQQIQRDSGAVIQIEEKNDKGYVNVFATNQDAMQMAVSKIKAIVAVPEVGEVYTGKVKSIQPYGAFVEFMAGKDGLLHISEVKWERLESMEGVLELGEEIKVKLVDIDPKTGKFKLSRKALLPKPERKDAAPKND</sequence>
<comment type="catalytic activity">
    <reaction evidence="8">
        <text>RNA(n+1) + phosphate = RNA(n) + a ribonucleoside 5'-diphosphate</text>
        <dbReference type="Rhea" id="RHEA:22096"/>
        <dbReference type="Rhea" id="RHEA-COMP:14527"/>
        <dbReference type="Rhea" id="RHEA-COMP:17342"/>
        <dbReference type="ChEBI" id="CHEBI:43474"/>
        <dbReference type="ChEBI" id="CHEBI:57930"/>
        <dbReference type="ChEBI" id="CHEBI:140395"/>
        <dbReference type="EC" id="2.7.7.8"/>
    </reaction>
</comment>
<keyword evidence="6 8" id="KW-0460">Magnesium</keyword>
<dbReference type="InterPro" id="IPR001247">
    <property type="entry name" value="ExoRNase_PH_dom1"/>
</dbReference>
<name>A0A3M9MQ71_9BACT</name>
<evidence type="ECO:0000256" key="4">
    <source>
        <dbReference type="ARBA" id="ARBA00022695"/>
    </source>
</evidence>
<dbReference type="InterPro" id="IPR027408">
    <property type="entry name" value="PNPase/RNase_PH_dom_sf"/>
</dbReference>
<evidence type="ECO:0000256" key="7">
    <source>
        <dbReference type="ARBA" id="ARBA00022884"/>
    </source>
</evidence>
<dbReference type="Gene3D" id="3.30.230.70">
    <property type="entry name" value="GHMP Kinase, N-terminal domain"/>
    <property type="match status" value="2"/>
</dbReference>
<evidence type="ECO:0000313" key="11">
    <source>
        <dbReference type="Proteomes" id="UP000271010"/>
    </source>
</evidence>
<dbReference type="CDD" id="cd11363">
    <property type="entry name" value="RNase_PH_PNPase_1"/>
    <property type="match status" value="1"/>
</dbReference>
<dbReference type="GO" id="GO:0000287">
    <property type="term" value="F:magnesium ion binding"/>
    <property type="evidence" value="ECO:0007669"/>
    <property type="project" value="UniProtKB-UniRule"/>
</dbReference>
<dbReference type="InterPro" id="IPR015848">
    <property type="entry name" value="PNPase_PH_RNA-bd_bac/org-type"/>
</dbReference>
<dbReference type="PANTHER" id="PTHR11252:SF0">
    <property type="entry name" value="POLYRIBONUCLEOTIDE NUCLEOTIDYLTRANSFERASE 1, MITOCHONDRIAL"/>
    <property type="match status" value="1"/>
</dbReference>
<dbReference type="PROSITE" id="PS50084">
    <property type="entry name" value="KH_TYPE_1"/>
    <property type="match status" value="1"/>
</dbReference>
<dbReference type="CDD" id="cd02393">
    <property type="entry name" value="KH-I_PNPase"/>
    <property type="match status" value="1"/>
</dbReference>
<dbReference type="FunFam" id="3.30.230.70:FF:000002">
    <property type="entry name" value="Polyribonucleotide nucleotidyltransferase"/>
    <property type="match status" value="1"/>
</dbReference>
<keyword evidence="7 8" id="KW-0694">RNA-binding</keyword>
<feature type="binding site" evidence="8">
    <location>
        <position position="492"/>
    </location>
    <ligand>
        <name>Mg(2+)</name>
        <dbReference type="ChEBI" id="CHEBI:18420"/>
    </ligand>
</feature>
<accession>A0A3M9MQ71</accession>
<dbReference type="SMART" id="SM00316">
    <property type="entry name" value="S1"/>
    <property type="match status" value="1"/>
</dbReference>
<dbReference type="InterPro" id="IPR015847">
    <property type="entry name" value="ExoRNase_PH_dom2"/>
</dbReference>
<dbReference type="GO" id="GO:0006396">
    <property type="term" value="P:RNA processing"/>
    <property type="evidence" value="ECO:0007669"/>
    <property type="project" value="InterPro"/>
</dbReference>
<dbReference type="PIRSF" id="PIRSF005499">
    <property type="entry name" value="PNPase"/>
    <property type="match status" value="1"/>
</dbReference>
<dbReference type="GO" id="GO:0003723">
    <property type="term" value="F:RNA binding"/>
    <property type="evidence" value="ECO:0007669"/>
    <property type="project" value="UniProtKB-UniRule"/>
</dbReference>
<dbReference type="Gene3D" id="3.30.1370.10">
    <property type="entry name" value="K Homology domain, type 1"/>
    <property type="match status" value="1"/>
</dbReference>
<keyword evidence="4 8" id="KW-0548">Nucleotidyltransferase</keyword>
<organism evidence="10 11">
    <name type="scientific">Rufibacter immobilis</name>
    <dbReference type="NCBI Taxonomy" id="1348778"/>
    <lineage>
        <taxon>Bacteria</taxon>
        <taxon>Pseudomonadati</taxon>
        <taxon>Bacteroidota</taxon>
        <taxon>Cytophagia</taxon>
        <taxon>Cytophagales</taxon>
        <taxon>Hymenobacteraceae</taxon>
        <taxon>Rufibacter</taxon>
    </lineage>
</organism>
<comment type="subcellular location">
    <subcellularLocation>
        <location evidence="8">Cytoplasm</location>
    </subcellularLocation>
</comment>
<reference evidence="10 11" key="1">
    <citation type="submission" date="2018-11" db="EMBL/GenBank/DDBJ databases">
        <title>Rufibacter latericius sp. nov., isolated from water in Baiyang Lake.</title>
        <authorList>
            <person name="Yang Y."/>
        </authorList>
    </citation>
    <scope>NUCLEOTIDE SEQUENCE [LARGE SCALE GENOMIC DNA]</scope>
    <source>
        <strain evidence="10 11">MCC P1</strain>
    </source>
</reference>
<dbReference type="Pfam" id="PF03725">
    <property type="entry name" value="RNase_PH_C"/>
    <property type="match status" value="1"/>
</dbReference>
<dbReference type="HAMAP" id="MF_01595">
    <property type="entry name" value="PNPase"/>
    <property type="match status" value="1"/>
</dbReference>
<dbReference type="InterPro" id="IPR020568">
    <property type="entry name" value="Ribosomal_Su5_D2-typ_SF"/>
</dbReference>
<evidence type="ECO:0000256" key="3">
    <source>
        <dbReference type="ARBA" id="ARBA00022679"/>
    </source>
</evidence>
<comment type="similarity">
    <text evidence="1 8">Belongs to the polyribonucleotide nucleotidyltransferase family.</text>
</comment>
<dbReference type="GO" id="GO:0005829">
    <property type="term" value="C:cytosol"/>
    <property type="evidence" value="ECO:0007669"/>
    <property type="project" value="TreeGrafter"/>
</dbReference>
<dbReference type="Gene3D" id="2.40.50.140">
    <property type="entry name" value="Nucleic acid-binding proteins"/>
    <property type="match status" value="1"/>
</dbReference>
<dbReference type="Pfam" id="PF00013">
    <property type="entry name" value="KH_1"/>
    <property type="match status" value="1"/>
</dbReference>
<dbReference type="InterPro" id="IPR003029">
    <property type="entry name" value="S1_domain"/>
</dbReference>
<evidence type="ECO:0000256" key="5">
    <source>
        <dbReference type="ARBA" id="ARBA00022723"/>
    </source>
</evidence>
<evidence type="ECO:0000256" key="2">
    <source>
        <dbReference type="ARBA" id="ARBA00022490"/>
    </source>
</evidence>
<dbReference type="FunFam" id="2.40.50.140:FF:000189">
    <property type="entry name" value="Polyribonucleotide nucleotidyltransferase, putative"/>
    <property type="match status" value="1"/>
</dbReference>
<comment type="caution">
    <text evidence="10">The sequence shown here is derived from an EMBL/GenBank/DDBJ whole genome shotgun (WGS) entry which is preliminary data.</text>
</comment>
<gene>
    <name evidence="8 10" type="primary">pnp</name>
    <name evidence="10" type="ORF">EFA69_16330</name>
</gene>
<comment type="cofactor">
    <cofactor evidence="8">
        <name>Mg(2+)</name>
        <dbReference type="ChEBI" id="CHEBI:18420"/>
    </cofactor>
</comment>
<evidence type="ECO:0000256" key="1">
    <source>
        <dbReference type="ARBA" id="ARBA00007404"/>
    </source>
</evidence>
<dbReference type="SUPFAM" id="SSF54791">
    <property type="entry name" value="Eukaryotic type KH-domain (KH-domain type I)"/>
    <property type="match status" value="1"/>
</dbReference>
<dbReference type="GO" id="GO:0000175">
    <property type="term" value="F:3'-5'-RNA exonuclease activity"/>
    <property type="evidence" value="ECO:0007669"/>
    <property type="project" value="TreeGrafter"/>
</dbReference>
<keyword evidence="11" id="KW-1185">Reference proteome</keyword>
<dbReference type="EC" id="2.7.7.8" evidence="8"/>
<evidence type="ECO:0000313" key="10">
    <source>
        <dbReference type="EMBL" id="RNI27684.1"/>
    </source>
</evidence>
<feature type="domain" description="S1 motif" evidence="9">
    <location>
        <begin position="631"/>
        <end position="700"/>
    </location>
</feature>
<keyword evidence="2 8" id="KW-0963">Cytoplasm</keyword>
<dbReference type="InterPro" id="IPR004087">
    <property type="entry name" value="KH_dom"/>
</dbReference>
<evidence type="ECO:0000256" key="8">
    <source>
        <dbReference type="HAMAP-Rule" id="MF_01595"/>
    </source>
</evidence>
<dbReference type="FunFam" id="3.30.1370.10:FF:000001">
    <property type="entry name" value="Polyribonucleotide nucleotidyltransferase"/>
    <property type="match status" value="1"/>
</dbReference>
<dbReference type="SUPFAM" id="SSF54211">
    <property type="entry name" value="Ribosomal protein S5 domain 2-like"/>
    <property type="match status" value="2"/>
</dbReference>
<proteinExistence type="inferred from homology"/>
<dbReference type="RefSeq" id="WP_123134151.1">
    <property type="nucleotide sequence ID" value="NZ_JBHMAD010000002.1"/>
</dbReference>
<dbReference type="InterPro" id="IPR036345">
    <property type="entry name" value="ExoRNase_PH_dom2_sf"/>
</dbReference>
<dbReference type="PANTHER" id="PTHR11252">
    <property type="entry name" value="POLYRIBONUCLEOTIDE NUCLEOTIDYLTRANSFERASE"/>
    <property type="match status" value="1"/>
</dbReference>
<dbReference type="SUPFAM" id="SSF55666">
    <property type="entry name" value="Ribonuclease PH domain 2-like"/>
    <property type="match status" value="2"/>
</dbReference>
<comment type="function">
    <text evidence="8">Involved in mRNA degradation. Catalyzes the phosphorolysis of single-stranded polyribonucleotides processively in the 3'- to 5'-direction.</text>
</comment>
<dbReference type="GO" id="GO:0006402">
    <property type="term" value="P:mRNA catabolic process"/>
    <property type="evidence" value="ECO:0007669"/>
    <property type="project" value="UniProtKB-UniRule"/>
</dbReference>
<dbReference type="FunFam" id="3.30.230.70:FF:000001">
    <property type="entry name" value="Polyribonucleotide nucleotidyltransferase"/>
    <property type="match status" value="1"/>
</dbReference>
<evidence type="ECO:0000256" key="6">
    <source>
        <dbReference type="ARBA" id="ARBA00022842"/>
    </source>
</evidence>
<dbReference type="CDD" id="cd11364">
    <property type="entry name" value="RNase_PH_PNPase_2"/>
    <property type="match status" value="1"/>
</dbReference>
<dbReference type="InterPro" id="IPR012162">
    <property type="entry name" value="PNPase"/>
</dbReference>
<dbReference type="NCBIfam" id="TIGR03591">
    <property type="entry name" value="polynuc_phos"/>
    <property type="match status" value="1"/>
</dbReference>
<keyword evidence="3 8" id="KW-0808">Transferase</keyword>
<dbReference type="InterPro" id="IPR036612">
    <property type="entry name" value="KH_dom_type_1_sf"/>
</dbReference>
<evidence type="ECO:0000259" key="9">
    <source>
        <dbReference type="PROSITE" id="PS50126"/>
    </source>
</evidence>
<dbReference type="NCBIfam" id="NF008805">
    <property type="entry name" value="PRK11824.1"/>
    <property type="match status" value="1"/>
</dbReference>